<evidence type="ECO:0000313" key="3">
    <source>
        <dbReference type="Proteomes" id="UP001163739"/>
    </source>
</evidence>
<reference evidence="2" key="1">
    <citation type="submission" date="2022-06" db="EMBL/GenBank/DDBJ databases">
        <title>Alkalimarinus sp. nov., isolated from gut of a Alitta virens.</title>
        <authorList>
            <person name="Yang A.I."/>
            <person name="Shin N.-R."/>
        </authorList>
    </citation>
    <scope>NUCLEOTIDE SEQUENCE</scope>
    <source>
        <strain evidence="2">A2M4</strain>
    </source>
</reference>
<name>A0ABY6N774_9ALTE</name>
<feature type="coiled-coil region" evidence="1">
    <location>
        <begin position="433"/>
        <end position="495"/>
    </location>
</feature>
<dbReference type="EMBL" id="CP100390">
    <property type="protein sequence ID" value="UZE97870.1"/>
    <property type="molecule type" value="Genomic_DNA"/>
</dbReference>
<keyword evidence="1" id="KW-0175">Coiled coil</keyword>
<organism evidence="2 3">
    <name type="scientific">Alkalimarinus alittae</name>
    <dbReference type="NCBI Taxonomy" id="2961619"/>
    <lineage>
        <taxon>Bacteria</taxon>
        <taxon>Pseudomonadati</taxon>
        <taxon>Pseudomonadota</taxon>
        <taxon>Gammaproteobacteria</taxon>
        <taxon>Alteromonadales</taxon>
        <taxon>Alteromonadaceae</taxon>
        <taxon>Alkalimarinus</taxon>
    </lineage>
</organism>
<dbReference type="Proteomes" id="UP001163739">
    <property type="component" value="Chromosome"/>
</dbReference>
<evidence type="ECO:0000256" key="1">
    <source>
        <dbReference type="SAM" id="Coils"/>
    </source>
</evidence>
<evidence type="ECO:0000313" key="2">
    <source>
        <dbReference type="EMBL" id="UZE97870.1"/>
    </source>
</evidence>
<accession>A0ABY6N774</accession>
<dbReference type="Pfam" id="PF07793">
    <property type="entry name" value="DUF1631"/>
    <property type="match status" value="2"/>
</dbReference>
<gene>
    <name evidence="2" type="ORF">NKI27_09090</name>
</gene>
<keyword evidence="3" id="KW-1185">Reference proteome</keyword>
<dbReference type="InterPro" id="IPR012434">
    <property type="entry name" value="DUF1631"/>
</dbReference>
<protein>
    <submittedName>
        <fullName evidence="2">DUF1631 domain-containing protein</fullName>
    </submittedName>
</protein>
<sequence length="583" mass="66117">MVSIDQITKELRIPDLKYEISNSQETEEIVVALSDFLSDCARDASLLDGETSLIKVLEIQGDRFRLSPRIYNSLFLCDRLTDVFFRKANIDEQLKGIISGWRFVLAKIFVMYPSLLASESSPILALIDDICASQIGWAQEPKRVSQTVIDRLSEIHESLLTINSISPEPLEALRDNWAKAQEKQRVRIAKLFERLEVTEQGAATSRYSTEFSCYTLGKRLKGKHIPPVINAFLVEKWQPVLRSALLKNGQGDPETEAKWKELVALTERVIFVFADMNRKNNESLFRHAEGLVDELAAAANLYEIAIPNDEWESIQQLLILVLQNADIERTAATVRESEINFDDEGRPDAQALSEMCGNWFIFKQNEGATRLKFARYFSDSRQILWLNHAGMKSLIMPYEDLKKGMKAGTISVIKGCYLLSQVFNETLRGLSKVAHAQHEAREKAKQKAAAEAEQLRLEKQQAEALIRLKNQEAAKRLKEEKLKAAEKKRLEKEQETLKLIADLSLGAWISVLEGDIKEKYKLVVKINATNKLIFVDKMGLKKFEVKTPAFMKKLIDGEIEILSGGAEFDDTLSRVVGRLRVGK</sequence>
<proteinExistence type="predicted"/>
<dbReference type="RefSeq" id="WP_265049345.1">
    <property type="nucleotide sequence ID" value="NZ_CP100390.1"/>
</dbReference>